<dbReference type="SMART" id="SM00663">
    <property type="entry name" value="RPOLA_N"/>
    <property type="match status" value="1"/>
</dbReference>
<keyword evidence="10 12" id="KW-0804">Transcription</keyword>
<evidence type="ECO:0000256" key="3">
    <source>
        <dbReference type="ARBA" id="ARBA00022478"/>
    </source>
</evidence>
<dbReference type="OrthoDB" id="270392at2759"/>
<dbReference type="Pfam" id="PF04990">
    <property type="entry name" value="RNA_pol_Rpb1_7"/>
    <property type="match status" value="1"/>
</dbReference>
<dbReference type="InterPro" id="IPR038593">
    <property type="entry name" value="RNA_pol_Rpb1_7_sf"/>
</dbReference>
<comment type="catalytic activity">
    <reaction evidence="11 12">
        <text>RNA(n) + a ribonucleoside 5'-triphosphate = RNA(n+1) + diphosphate</text>
        <dbReference type="Rhea" id="RHEA:21248"/>
        <dbReference type="Rhea" id="RHEA-COMP:14527"/>
        <dbReference type="Rhea" id="RHEA-COMP:17342"/>
        <dbReference type="ChEBI" id="CHEBI:33019"/>
        <dbReference type="ChEBI" id="CHEBI:61557"/>
        <dbReference type="ChEBI" id="CHEBI:140395"/>
        <dbReference type="EC" id="2.7.7.6"/>
    </reaction>
</comment>
<dbReference type="InterPro" id="IPR007066">
    <property type="entry name" value="RNA_pol_Rpb1_3"/>
</dbReference>
<accession>A0A1X0Q9Y1</accession>
<dbReference type="Pfam" id="PF04998">
    <property type="entry name" value="RNA_pol_Rpb1_5"/>
    <property type="match status" value="1"/>
</dbReference>
<dbReference type="InterPro" id="IPR007083">
    <property type="entry name" value="RNA_pol_Rpb1_4"/>
</dbReference>
<keyword evidence="6" id="KW-0479">Metal-binding</keyword>
<evidence type="ECO:0000256" key="1">
    <source>
        <dbReference type="ARBA" id="ARBA00004123"/>
    </source>
</evidence>
<dbReference type="InterPro" id="IPR042102">
    <property type="entry name" value="RNA_pol_Rpb1_3_sf"/>
</dbReference>
<dbReference type="SUPFAM" id="SSF64484">
    <property type="entry name" value="beta and beta-prime subunits of DNA dependent RNA-polymerase"/>
    <property type="match status" value="1"/>
</dbReference>
<dbReference type="EMBL" id="LVKB01000084">
    <property type="protein sequence ID" value="ORD96493.1"/>
    <property type="molecule type" value="Genomic_DNA"/>
</dbReference>
<dbReference type="FunFam" id="2.40.40.20:FF:000019">
    <property type="entry name" value="DNA-directed RNA polymerase II subunit RPB1"/>
    <property type="match status" value="1"/>
</dbReference>
<keyword evidence="3 12" id="KW-0240">DNA-directed RNA polymerase</keyword>
<feature type="compositionally biased region" description="Low complexity" evidence="13">
    <location>
        <begin position="1537"/>
        <end position="1547"/>
    </location>
</feature>
<dbReference type="Gene3D" id="4.10.860.120">
    <property type="entry name" value="RNA polymerase II, clamp domain"/>
    <property type="match status" value="1"/>
</dbReference>
<dbReference type="Gene3D" id="3.30.1360.140">
    <property type="match status" value="1"/>
</dbReference>
<reference evidence="15 16" key="1">
    <citation type="journal article" date="2017" name="Environ. Microbiol.">
        <title>Decay of the glycolytic pathway and adaptation to intranuclear parasitism within Enterocytozoonidae microsporidia.</title>
        <authorList>
            <person name="Wiredu Boakye D."/>
            <person name="Jaroenlak P."/>
            <person name="Prachumwat A."/>
            <person name="Williams T.A."/>
            <person name="Bateman K.S."/>
            <person name="Itsathitphaisarn O."/>
            <person name="Sritunyalucksana K."/>
            <person name="Paszkiewicz K.H."/>
            <person name="Moore K.A."/>
            <person name="Stentiford G.D."/>
            <person name="Williams B.A."/>
        </authorList>
    </citation>
    <scope>NUCLEOTIDE SEQUENCE [LARGE SCALE GENOMIC DNA]</scope>
    <source>
        <strain evidence="15 16">GB1</strain>
    </source>
</reference>
<dbReference type="Pfam" id="PF00623">
    <property type="entry name" value="RNA_pol_Rpb1_2"/>
    <property type="match status" value="1"/>
</dbReference>
<evidence type="ECO:0000256" key="10">
    <source>
        <dbReference type="ARBA" id="ARBA00023163"/>
    </source>
</evidence>
<gene>
    <name evidence="15" type="primary">RPB1</name>
    <name evidence="15" type="ORF">HERIO_1586</name>
</gene>
<dbReference type="Gene3D" id="6.20.50.80">
    <property type="match status" value="1"/>
</dbReference>
<dbReference type="Gene3D" id="2.40.40.20">
    <property type="match status" value="1"/>
</dbReference>
<dbReference type="InterPro" id="IPR038120">
    <property type="entry name" value="Rpb1_funnel_sf"/>
</dbReference>
<dbReference type="Gene3D" id="1.10.150.390">
    <property type="match status" value="1"/>
</dbReference>
<feature type="compositionally biased region" description="Low complexity" evidence="13">
    <location>
        <begin position="1497"/>
        <end position="1518"/>
    </location>
</feature>
<keyword evidence="7" id="KW-0862">Zinc</keyword>
<dbReference type="Gene3D" id="6.10.250.2940">
    <property type="match status" value="1"/>
</dbReference>
<dbReference type="GO" id="GO:0006351">
    <property type="term" value="P:DNA-templated transcription"/>
    <property type="evidence" value="ECO:0007669"/>
    <property type="project" value="InterPro"/>
</dbReference>
<evidence type="ECO:0000256" key="12">
    <source>
        <dbReference type="RuleBase" id="RU004279"/>
    </source>
</evidence>
<comment type="function">
    <text evidence="12">DNA-dependent RNA polymerase catalyzes the transcription of DNA into RNA using the four ribonucleoside triphosphates as substrates.</text>
</comment>
<evidence type="ECO:0000256" key="11">
    <source>
        <dbReference type="ARBA" id="ARBA00048552"/>
    </source>
</evidence>
<keyword evidence="5 12" id="KW-0548">Nucleotidyltransferase</keyword>
<feature type="region of interest" description="Disordered" evidence="13">
    <location>
        <begin position="1478"/>
        <end position="1555"/>
    </location>
</feature>
<dbReference type="VEuPathDB" id="MicrosporidiaDB:HERIO_1586"/>
<dbReference type="Pfam" id="PF04997">
    <property type="entry name" value="RNA_pol_Rpb1_1"/>
    <property type="match status" value="1"/>
</dbReference>
<evidence type="ECO:0000259" key="14">
    <source>
        <dbReference type="SMART" id="SM00663"/>
    </source>
</evidence>
<dbReference type="Pfam" id="PF05000">
    <property type="entry name" value="RNA_pol_Rpb1_4"/>
    <property type="match status" value="1"/>
</dbReference>
<evidence type="ECO:0000313" key="15">
    <source>
        <dbReference type="EMBL" id="ORD96493.1"/>
    </source>
</evidence>
<dbReference type="PANTHER" id="PTHR19376">
    <property type="entry name" value="DNA-DIRECTED RNA POLYMERASE"/>
    <property type="match status" value="1"/>
</dbReference>
<dbReference type="FunFam" id="4.10.860.120:FF:000003">
    <property type="entry name" value="DNA-directed RNA polymerase subunit"/>
    <property type="match status" value="1"/>
</dbReference>
<feature type="domain" description="RNA polymerase N-terminal" evidence="14">
    <location>
        <begin position="206"/>
        <end position="506"/>
    </location>
</feature>
<comment type="similarity">
    <text evidence="2 12">Belongs to the RNA polymerase beta' chain family.</text>
</comment>
<name>A0A1X0Q9Y1_9MICR</name>
<dbReference type="GO" id="GO:0003677">
    <property type="term" value="F:DNA binding"/>
    <property type="evidence" value="ECO:0007669"/>
    <property type="project" value="UniProtKB-KW"/>
</dbReference>
<comment type="caution">
    <text evidence="15">The sequence shown here is derived from an EMBL/GenBank/DDBJ whole genome shotgun (WGS) entry which is preliminary data.</text>
</comment>
<evidence type="ECO:0000256" key="9">
    <source>
        <dbReference type="ARBA" id="ARBA00023125"/>
    </source>
</evidence>
<feature type="compositionally biased region" description="Polar residues" evidence="13">
    <location>
        <begin position="1478"/>
        <end position="1487"/>
    </location>
</feature>
<dbReference type="EC" id="2.7.7.6" evidence="12"/>
<evidence type="ECO:0000256" key="5">
    <source>
        <dbReference type="ARBA" id="ARBA00022695"/>
    </source>
</evidence>
<keyword evidence="16" id="KW-1185">Reference proteome</keyword>
<evidence type="ECO:0000256" key="4">
    <source>
        <dbReference type="ARBA" id="ARBA00022679"/>
    </source>
</evidence>
<evidence type="ECO:0000256" key="7">
    <source>
        <dbReference type="ARBA" id="ARBA00022833"/>
    </source>
</evidence>
<organism evidence="15 16">
    <name type="scientific">Hepatospora eriocheir</name>
    <dbReference type="NCBI Taxonomy" id="1081669"/>
    <lineage>
        <taxon>Eukaryota</taxon>
        <taxon>Fungi</taxon>
        <taxon>Fungi incertae sedis</taxon>
        <taxon>Microsporidia</taxon>
        <taxon>Hepatosporidae</taxon>
        <taxon>Hepatospora</taxon>
    </lineage>
</organism>
<comment type="subcellular location">
    <subcellularLocation>
        <location evidence="1">Nucleus</location>
    </subcellularLocation>
</comment>
<keyword evidence="8" id="KW-0460">Magnesium</keyword>
<dbReference type="GO" id="GO:0003899">
    <property type="term" value="F:DNA-directed RNA polymerase activity"/>
    <property type="evidence" value="ECO:0007669"/>
    <property type="project" value="UniProtKB-EC"/>
</dbReference>
<dbReference type="Gene3D" id="3.30.1490.180">
    <property type="entry name" value="RNA polymerase ii"/>
    <property type="match status" value="1"/>
</dbReference>
<dbReference type="InterPro" id="IPR000722">
    <property type="entry name" value="RNA_pol_asu"/>
</dbReference>
<keyword evidence="4 12" id="KW-0808">Transferase</keyword>
<evidence type="ECO:0000256" key="13">
    <source>
        <dbReference type="SAM" id="MobiDB-lite"/>
    </source>
</evidence>
<evidence type="ECO:0000256" key="8">
    <source>
        <dbReference type="ARBA" id="ARBA00022842"/>
    </source>
</evidence>
<dbReference type="NCBIfam" id="NF006336">
    <property type="entry name" value="PRK08566.1"/>
    <property type="match status" value="1"/>
</dbReference>
<keyword evidence="9" id="KW-0238">DNA-binding</keyword>
<dbReference type="Proteomes" id="UP000192356">
    <property type="component" value="Unassembled WGS sequence"/>
</dbReference>
<evidence type="ECO:0000256" key="2">
    <source>
        <dbReference type="ARBA" id="ARBA00006460"/>
    </source>
</evidence>
<dbReference type="InterPro" id="IPR007081">
    <property type="entry name" value="RNA_pol_Rpb1_5"/>
</dbReference>
<protein>
    <recommendedName>
        <fullName evidence="12">DNA-directed RNA polymerase subunit</fullName>
        <ecNumber evidence="12">2.7.7.6</ecNumber>
    </recommendedName>
</protein>
<dbReference type="GO" id="GO:0005665">
    <property type="term" value="C:RNA polymerase II, core complex"/>
    <property type="evidence" value="ECO:0007669"/>
    <property type="project" value="TreeGrafter"/>
</dbReference>
<dbReference type="VEuPathDB" id="MicrosporidiaDB:A0H76_2600"/>
<dbReference type="GO" id="GO:0046872">
    <property type="term" value="F:metal ion binding"/>
    <property type="evidence" value="ECO:0007669"/>
    <property type="project" value="UniProtKB-KW"/>
</dbReference>
<dbReference type="Gene3D" id="1.10.132.30">
    <property type="match status" value="1"/>
</dbReference>
<dbReference type="InterPro" id="IPR007080">
    <property type="entry name" value="RNA_pol_Rpb1_1"/>
</dbReference>
<dbReference type="Gene3D" id="1.10.274.100">
    <property type="entry name" value="RNA polymerase Rpb1, domain 3"/>
    <property type="match status" value="1"/>
</dbReference>
<dbReference type="Pfam" id="PF04983">
    <property type="entry name" value="RNA_pol_Rpb1_3"/>
    <property type="match status" value="1"/>
</dbReference>
<proteinExistence type="inferred from homology"/>
<dbReference type="InterPro" id="IPR006592">
    <property type="entry name" value="RNA_pol_N"/>
</dbReference>
<evidence type="ECO:0000256" key="6">
    <source>
        <dbReference type="ARBA" id="ARBA00022723"/>
    </source>
</evidence>
<dbReference type="CDD" id="cd02733">
    <property type="entry name" value="RNAP_II_RPB1_N"/>
    <property type="match status" value="1"/>
</dbReference>
<dbReference type="InterPro" id="IPR045867">
    <property type="entry name" value="DNA-dir_RpoC_beta_prime"/>
</dbReference>
<dbReference type="PANTHER" id="PTHR19376:SF37">
    <property type="entry name" value="DNA-DIRECTED RNA POLYMERASE II SUBUNIT RPB1"/>
    <property type="match status" value="1"/>
</dbReference>
<dbReference type="InterPro" id="IPR044893">
    <property type="entry name" value="RNA_pol_Rpb1_clamp_domain"/>
</dbReference>
<sequence length="1555" mass="175494">MFNTSDSITKRITSIQFGLFDPDEIRRGSVCQIMHSELMESGVPKDGGLLDLRMGTIDKQFRCKTCGCNMFECVGHFGHIELCKPMFHVGYINSVKKLLECICFYCSNLKGKIPKNIKSLDEAWELLKNKSICGRTNAKGDKIGCGCKQPIIRKEGLFLVAIMRNSTIDGEGRERLSGKSVWKIFKKIKEEDFETLGFSAKNSKPENLLLSVILVAPPSARPSVLSRGLRSEDDITYKYTDIIKSNGYLKKYEIESVPKHVANDYEQLLQYHIFTLMNNEVSGIPTSTHSSGRPLKSITCRIKGKEGRIRGCLMGKRVDFSARTVITPDSNIELDQIGFPIKLAKILTFPEKVTPFNNQKLQKCINNGPTEYPGANYVIRTDGQKIDLKYNRHDLQLEIGSIVERHLQDDDVVLFNRQPSLHKMSMMAHRIKVINSKTFTVNLSATTPYNADFDGDEMNVHVPQTYLTKAELVYLASVSRHIVSPQSNRPVIGFVQDTLLGIRLITLKDTMFTKREAMNLFFANGIDFNIKPAIMSPVELWTGKQLISELIPKINFFKALVDNDDVLVLNGILISGVLDKSNCSSGQGGLIHIIFNDFNYLEAKRFIDRMQRIIGFYMLHYNSFSVGIGDCLVDEQILNDSKKVVNKAIADVEDTITDAKKGLLENAPGLSLFNTFESRVNVILNKARDFKGTLSSRNNLNEMIQSGSKGSRINMCQITSCVGQQNVVGKRISFRFKQRALPHFHRFDYSAIPCGFVLNSYLTGLQPYEFFFHAMGGREGIIDTAIKTSEIGYIQRKLIKTMEDAKVLFDYSVRNAYDSIFQFKYGDDGFDSKKLESVIIDRSNMKERFFIDMVVDLKYEIKDVHPDVYSCFKNDVELQKKLDDEYNYLINNNYTSYITPVNIQRLLKTKYTNNPKDKGNINDPLSPFVILEVLDSFASLYQDNPALVYYLRYSLAVKETIKMSKTTFECLIDDINNKIVSAHISFYENVGTLAAQSIGQPAIQMTLNTFHLAGVASTITTGLPRLAEIINLSHKLRTPSSIIYLKTNTIDAAKITKNNIEHLLIKDFCIESNILYDFKVNSTDIAEDYDLVTGYFEMPDDTIDYNSLGPLIFRFVLDRNVLVSRGVQIEMLVDEINFFFNKLNIKTHIIHSENYDEKLVIRIRFIKSNEPWEFYQNTMDLLLNHYISGIRKIKKAYLVQGNNEWYLQTDGINFIDTLSFENVDAERSMVNDFNEIYATLGIEAARESIFREIIQVIEGNGSYINYRHIGLLCDIMTSCGFLTGITRHGVSRAVKTGALNRSSFEQPVDVFLNTAINAEFNEAKGVSENVMSGQLVNCGTGAVEIYLDFDKLKEFNKDEVDDDSFEGALDQINAPDIDFISNSSAFYSEFTDMNTMKGFSPDYSANAPYSMTLQSTTAPYNSATFRADSSTFNPTSNNFNMVGSSRAAYYNPSIRSNLSPYQSRSVGDIMYGSGNRSTYENRSSYGSSPAAKFSGLSSNRYRPSSGSPGSSPYANNSSTAYSPGYLGYNPDIDYNNSYSPGHYSPGSYKKDSEDK</sequence>
<evidence type="ECO:0000313" key="16">
    <source>
        <dbReference type="Proteomes" id="UP000192356"/>
    </source>
</evidence>
<dbReference type="InterPro" id="IPR007073">
    <property type="entry name" value="RNA_pol_Rpb1_7"/>
</dbReference>